<proteinExistence type="predicted"/>
<gene>
    <name evidence="3" type="ORF">GF339_23280</name>
</gene>
<dbReference type="EMBL" id="WJJP01000749">
    <property type="protein sequence ID" value="MBD3327527.1"/>
    <property type="molecule type" value="Genomic_DNA"/>
</dbReference>
<feature type="domain" description="PASTA" evidence="2">
    <location>
        <begin position="305"/>
        <end position="372"/>
    </location>
</feature>
<comment type="caution">
    <text evidence="3">The sequence shown here is derived from an EMBL/GenBank/DDBJ whole genome shotgun (WGS) entry which is preliminary data.</text>
</comment>
<organism evidence="3 4">
    <name type="scientific">candidate division KSB3 bacterium</name>
    <dbReference type="NCBI Taxonomy" id="2044937"/>
    <lineage>
        <taxon>Bacteria</taxon>
        <taxon>candidate division KSB3</taxon>
    </lineage>
</organism>
<accession>A0A9D5K065</accession>
<dbReference type="PROSITE" id="PS51257">
    <property type="entry name" value="PROKAR_LIPOPROTEIN"/>
    <property type="match status" value="1"/>
</dbReference>
<dbReference type="Pfam" id="PF03793">
    <property type="entry name" value="PASTA"/>
    <property type="match status" value="2"/>
</dbReference>
<evidence type="ECO:0000256" key="1">
    <source>
        <dbReference type="SAM" id="MobiDB-lite"/>
    </source>
</evidence>
<dbReference type="InterPro" id="IPR005543">
    <property type="entry name" value="PASTA_dom"/>
</dbReference>
<sequence length="372" mass="39630">MRDFRVCLCVVVVMVGCVAGMLGPGDVLAQQNVVVPNVVGITIEVAAQILRTVGLQPRFQGTHDGTTLVVQQDPQPGILLTAGDEVTLMTTGGVSLQGWQDGGAQTPQPPSTQPLSSGASVSAATLRNPGTGVSVTPLPSGQQTYRQVPRAAQYLSSQESTFTIVHQPQQLPASRYFAADMRPKKYPAWYPKAFLNQAHVSSQHQVAGQAYPQTVVRQGYYATQGIPSGSGTYVTPYGTTDTIQSAWYAGWYAPQQGMYSSSSYVRPHVSTYSYSSQPMTSYSTPGYYSSPSYTSYEPQSYTPTAAGSVPVPNIMRLGQDDAVIAIQKAGLAVGSITLVPEAQARRGVVIRQSPQARAIVPAGTPVHLWVAN</sequence>
<evidence type="ECO:0000313" key="4">
    <source>
        <dbReference type="Proteomes" id="UP000649604"/>
    </source>
</evidence>
<dbReference type="Gene3D" id="3.30.10.20">
    <property type="match status" value="2"/>
</dbReference>
<dbReference type="SMART" id="SM00740">
    <property type="entry name" value="PASTA"/>
    <property type="match status" value="2"/>
</dbReference>
<evidence type="ECO:0000259" key="2">
    <source>
        <dbReference type="PROSITE" id="PS51178"/>
    </source>
</evidence>
<name>A0A9D5K065_9BACT</name>
<reference evidence="3" key="1">
    <citation type="submission" date="2019-11" db="EMBL/GenBank/DDBJ databases">
        <title>Microbial mats filling the niche in hypersaline microbial mats.</title>
        <authorList>
            <person name="Wong H.L."/>
            <person name="Macleod F.I."/>
            <person name="White R.A. III"/>
            <person name="Burns B.P."/>
        </authorList>
    </citation>
    <scope>NUCLEOTIDE SEQUENCE</scope>
    <source>
        <strain evidence="3">Rbin_158</strain>
    </source>
</reference>
<feature type="region of interest" description="Disordered" evidence="1">
    <location>
        <begin position="97"/>
        <end position="143"/>
    </location>
</feature>
<feature type="domain" description="PASTA" evidence="2">
    <location>
        <begin position="29"/>
        <end position="92"/>
    </location>
</feature>
<dbReference type="AlphaFoldDB" id="A0A9D5K065"/>
<feature type="compositionally biased region" description="Polar residues" evidence="1">
    <location>
        <begin position="131"/>
        <end position="143"/>
    </location>
</feature>
<dbReference type="CDD" id="cd06577">
    <property type="entry name" value="PASTA_pknB"/>
    <property type="match status" value="1"/>
</dbReference>
<protein>
    <submittedName>
        <fullName evidence="3">PASTA domain-containing protein</fullName>
    </submittedName>
</protein>
<dbReference type="SUPFAM" id="SSF54184">
    <property type="entry name" value="Penicillin-binding protein 2x (pbp-2x), c-terminal domain"/>
    <property type="match status" value="1"/>
</dbReference>
<evidence type="ECO:0000313" key="3">
    <source>
        <dbReference type="EMBL" id="MBD3327527.1"/>
    </source>
</evidence>
<dbReference type="Proteomes" id="UP000649604">
    <property type="component" value="Unassembled WGS sequence"/>
</dbReference>
<dbReference type="PROSITE" id="PS51178">
    <property type="entry name" value="PASTA"/>
    <property type="match status" value="2"/>
</dbReference>